<accession>A0A485KGW3</accession>
<feature type="transmembrane region" description="Helical" evidence="1">
    <location>
        <begin position="93"/>
        <end position="112"/>
    </location>
</feature>
<evidence type="ECO:0000256" key="1">
    <source>
        <dbReference type="SAM" id="Phobius"/>
    </source>
</evidence>
<reference evidence="5 6" key="1">
    <citation type="submission" date="2019-03" db="EMBL/GenBank/DDBJ databases">
        <authorList>
            <person name="Gaulin E."/>
            <person name="Dumas B."/>
        </authorList>
    </citation>
    <scope>NUCLEOTIDE SEQUENCE [LARGE SCALE GENOMIC DNA]</scope>
    <source>
        <strain evidence="5">CBS 568.67</strain>
    </source>
</reference>
<dbReference type="EMBL" id="CAADRA010003730">
    <property type="protein sequence ID" value="VFT84076.1"/>
    <property type="molecule type" value="Genomic_DNA"/>
</dbReference>
<evidence type="ECO:0000313" key="6">
    <source>
        <dbReference type="Proteomes" id="UP000332933"/>
    </source>
</evidence>
<keyword evidence="1" id="KW-0472">Membrane</keyword>
<proteinExistence type="predicted"/>
<dbReference type="EMBL" id="VJMH01000877">
    <property type="protein sequence ID" value="KAF0714013.1"/>
    <property type="molecule type" value="Genomic_DNA"/>
</dbReference>
<sequence length="140" mass="15801">MCFWLNISSSSNLQPLCLALVVTYIVCLGFHYELLLSPSMKDFLATKAMYIDAGGRPRTYGSLLRETYVSRILFGLVLVPYVCAWLLEGWYTELVVLVYSLGLILSAALEDIKMHLDDVDERVLEAMEAKREIERSGRGA</sequence>
<evidence type="ECO:0000313" key="5">
    <source>
        <dbReference type="EMBL" id="VFT84076.1"/>
    </source>
</evidence>
<evidence type="ECO:0000313" key="3">
    <source>
        <dbReference type="EMBL" id="KAF0714013.1"/>
    </source>
</evidence>
<protein>
    <submittedName>
        <fullName evidence="4">Aste57867_4098 protein</fullName>
    </submittedName>
    <submittedName>
        <fullName evidence="5">Aste57867_7144 protein</fullName>
    </submittedName>
</protein>
<dbReference type="AlphaFoldDB" id="A0A485KGW3"/>
<feature type="transmembrane region" description="Helical" evidence="1">
    <location>
        <begin position="13"/>
        <end position="32"/>
    </location>
</feature>
<gene>
    <name evidence="5" type="primary">Aste57867_7144</name>
    <name evidence="4" type="synonym">Aste57867_4098</name>
    <name evidence="3" type="ORF">As57867_004087</name>
    <name evidence="2" type="ORF">As57867_007120</name>
    <name evidence="4" type="ORF">ASTE57867_4098</name>
    <name evidence="5" type="ORF">ASTE57867_7144</name>
</gene>
<dbReference type="Proteomes" id="UP000332933">
    <property type="component" value="Unassembled WGS sequence"/>
</dbReference>
<keyword evidence="6" id="KW-1185">Reference proteome</keyword>
<name>A0A485KGW3_9STRA</name>
<evidence type="ECO:0000313" key="2">
    <source>
        <dbReference type="EMBL" id="KAF0705076.1"/>
    </source>
</evidence>
<evidence type="ECO:0000313" key="4">
    <source>
        <dbReference type="EMBL" id="VFT81231.1"/>
    </source>
</evidence>
<keyword evidence="1" id="KW-0812">Transmembrane</keyword>
<organism evidence="5 6">
    <name type="scientific">Aphanomyces stellatus</name>
    <dbReference type="NCBI Taxonomy" id="120398"/>
    <lineage>
        <taxon>Eukaryota</taxon>
        <taxon>Sar</taxon>
        <taxon>Stramenopiles</taxon>
        <taxon>Oomycota</taxon>
        <taxon>Saprolegniomycetes</taxon>
        <taxon>Saprolegniales</taxon>
        <taxon>Verrucalvaceae</taxon>
        <taxon>Aphanomyces</taxon>
    </lineage>
</organism>
<feature type="transmembrane region" description="Helical" evidence="1">
    <location>
        <begin position="68"/>
        <end position="87"/>
    </location>
</feature>
<dbReference type="EMBL" id="VJMH01003718">
    <property type="protein sequence ID" value="KAF0705076.1"/>
    <property type="molecule type" value="Genomic_DNA"/>
</dbReference>
<reference evidence="2" key="2">
    <citation type="submission" date="2019-06" db="EMBL/GenBank/DDBJ databases">
        <title>Genomics analysis of Aphanomyces spp. identifies a new class of oomycete effector associated with host adaptation.</title>
        <authorList>
            <person name="Gaulin E."/>
        </authorList>
    </citation>
    <scope>NUCLEOTIDE SEQUENCE</scope>
    <source>
        <strain evidence="2">CBS 578.67</strain>
    </source>
</reference>
<dbReference type="EMBL" id="CAADRA010000877">
    <property type="protein sequence ID" value="VFT81231.1"/>
    <property type="molecule type" value="Genomic_DNA"/>
</dbReference>
<keyword evidence="1" id="KW-1133">Transmembrane helix</keyword>